<protein>
    <submittedName>
        <fullName evidence="1">Uncharacterized protein</fullName>
    </submittedName>
</protein>
<gene>
    <name evidence="1" type="ORF">CC84DRAFT_1241846</name>
</gene>
<keyword evidence="2" id="KW-1185">Reference proteome</keyword>
<dbReference type="Proteomes" id="UP000077069">
    <property type="component" value="Unassembled WGS sequence"/>
</dbReference>
<dbReference type="RefSeq" id="XP_018037309.1">
    <property type="nucleotide sequence ID" value="XM_018184067.1"/>
</dbReference>
<dbReference type="EMBL" id="KV441551">
    <property type="protein sequence ID" value="OAG06944.1"/>
    <property type="molecule type" value="Genomic_DNA"/>
</dbReference>
<dbReference type="InParanoid" id="A0A177CH92"/>
<dbReference type="AlphaFoldDB" id="A0A177CH92"/>
<evidence type="ECO:0000313" key="1">
    <source>
        <dbReference type="EMBL" id="OAG06944.1"/>
    </source>
</evidence>
<proteinExistence type="predicted"/>
<organism evidence="1 2">
    <name type="scientific">Paraphaeosphaeria sporulosa</name>
    <dbReference type="NCBI Taxonomy" id="1460663"/>
    <lineage>
        <taxon>Eukaryota</taxon>
        <taxon>Fungi</taxon>
        <taxon>Dikarya</taxon>
        <taxon>Ascomycota</taxon>
        <taxon>Pezizomycotina</taxon>
        <taxon>Dothideomycetes</taxon>
        <taxon>Pleosporomycetidae</taxon>
        <taxon>Pleosporales</taxon>
        <taxon>Massarineae</taxon>
        <taxon>Didymosphaeriaceae</taxon>
        <taxon>Paraphaeosphaeria</taxon>
    </lineage>
</organism>
<reference evidence="1 2" key="1">
    <citation type="submission" date="2016-05" db="EMBL/GenBank/DDBJ databases">
        <title>Comparative analysis of secretome profiles of manganese(II)-oxidizing ascomycete fungi.</title>
        <authorList>
            <consortium name="DOE Joint Genome Institute"/>
            <person name="Zeiner C.A."/>
            <person name="Purvine S.O."/>
            <person name="Zink E.M."/>
            <person name="Wu S."/>
            <person name="Pasa-Tolic L."/>
            <person name="Chaput D.L."/>
            <person name="Haridas S."/>
            <person name="Grigoriev I.V."/>
            <person name="Santelli C.M."/>
            <person name="Hansel C.M."/>
        </authorList>
    </citation>
    <scope>NUCLEOTIDE SEQUENCE [LARGE SCALE GENOMIC DNA]</scope>
    <source>
        <strain evidence="1 2">AP3s5-JAC2a</strain>
    </source>
</reference>
<feature type="non-terminal residue" evidence="1">
    <location>
        <position position="319"/>
    </location>
</feature>
<name>A0A177CH92_9PLEO</name>
<accession>A0A177CH92</accession>
<evidence type="ECO:0000313" key="2">
    <source>
        <dbReference type="Proteomes" id="UP000077069"/>
    </source>
</evidence>
<sequence length="319" mass="35008">MILTNTSIRYNLSLALRPVHSTTWAHTSSTGTPSTSFLPLQLKFSLLNTNTSITSPMFIPVPTSLTCSTIPHAPTSTTCTATLGLLAYIARQMPPSTSLRCSSPLHRSTTGRCRHGPAYELPKHAHLRSRPLQRSARSRVGRTVLAVKQDSGKVVSEASSSLASKLKYPSAAAVSASPRRRRRLNWVCMKGGNILSSSGFISTPPVGWWDWEGVVASRNSARRKARAERMVAFAVRFMRRARRSVMGETSVKRRICSRSSGMEKTASCGVRECSCMMSLYGMDEVEWRGGGLIFDTALYELSCSCDTARHCVSDPRRSS</sequence>
<dbReference type="GeneID" id="28767553"/>